<dbReference type="Gene3D" id="1.10.3210.10">
    <property type="entry name" value="Hypothetical protein af1432"/>
    <property type="match status" value="1"/>
</dbReference>
<dbReference type="PROSITE" id="PS51832">
    <property type="entry name" value="HD_GYP"/>
    <property type="match status" value="1"/>
</dbReference>
<dbReference type="InterPro" id="IPR037522">
    <property type="entry name" value="HD_GYP_dom"/>
</dbReference>
<dbReference type="SUPFAM" id="SSF109604">
    <property type="entry name" value="HD-domain/PDEase-like"/>
    <property type="match status" value="1"/>
</dbReference>
<name>A0A5Q0BJJ8_9GAMM</name>
<organism evidence="5 6">
    <name type="scientific">Candidatus Methylospira mobilis</name>
    <dbReference type="NCBI Taxonomy" id="1808979"/>
    <lineage>
        <taxon>Bacteria</taxon>
        <taxon>Pseudomonadati</taxon>
        <taxon>Pseudomonadota</taxon>
        <taxon>Gammaproteobacteria</taxon>
        <taxon>Methylococcales</taxon>
        <taxon>Methylococcaceae</taxon>
        <taxon>Candidatus Methylospira</taxon>
    </lineage>
</organism>
<dbReference type="SUPFAM" id="SSF52172">
    <property type="entry name" value="CheY-like"/>
    <property type="match status" value="1"/>
</dbReference>
<dbReference type="SMART" id="SM00471">
    <property type="entry name" value="HDc"/>
    <property type="match status" value="1"/>
</dbReference>
<evidence type="ECO:0000259" key="3">
    <source>
        <dbReference type="PROSITE" id="PS51831"/>
    </source>
</evidence>
<feature type="domain" description="Response regulatory" evidence="2">
    <location>
        <begin position="2"/>
        <end position="119"/>
    </location>
</feature>
<evidence type="ECO:0000256" key="1">
    <source>
        <dbReference type="PROSITE-ProRule" id="PRU00169"/>
    </source>
</evidence>
<dbReference type="OrthoDB" id="9816273at2"/>
<dbReference type="CDD" id="cd00077">
    <property type="entry name" value="HDc"/>
    <property type="match status" value="1"/>
</dbReference>
<dbReference type="PANTHER" id="PTHR45228:SF1">
    <property type="entry name" value="CYCLIC DI-GMP PHOSPHODIESTERASE TM_0186"/>
    <property type="match status" value="1"/>
</dbReference>
<dbReference type="NCBIfam" id="TIGR00277">
    <property type="entry name" value="HDIG"/>
    <property type="match status" value="1"/>
</dbReference>
<evidence type="ECO:0000259" key="4">
    <source>
        <dbReference type="PROSITE" id="PS51832"/>
    </source>
</evidence>
<dbReference type="InterPro" id="IPR011006">
    <property type="entry name" value="CheY-like_superfamily"/>
</dbReference>
<evidence type="ECO:0000259" key="2">
    <source>
        <dbReference type="PROSITE" id="PS50110"/>
    </source>
</evidence>
<dbReference type="SMART" id="SM00448">
    <property type="entry name" value="REC"/>
    <property type="match status" value="1"/>
</dbReference>
<dbReference type="KEGG" id="mmob:F6R98_06860"/>
<dbReference type="Proteomes" id="UP000325755">
    <property type="component" value="Chromosome"/>
</dbReference>
<dbReference type="InterPro" id="IPR006675">
    <property type="entry name" value="HDIG_dom"/>
</dbReference>
<dbReference type="GO" id="GO:0000160">
    <property type="term" value="P:phosphorelay signal transduction system"/>
    <property type="evidence" value="ECO:0007669"/>
    <property type="project" value="InterPro"/>
</dbReference>
<keyword evidence="6" id="KW-1185">Reference proteome</keyword>
<dbReference type="PANTHER" id="PTHR45228">
    <property type="entry name" value="CYCLIC DI-GMP PHOSPHODIESTERASE TM_0186-RELATED"/>
    <property type="match status" value="1"/>
</dbReference>
<feature type="domain" description="HD" evidence="3">
    <location>
        <begin position="168"/>
        <end position="292"/>
    </location>
</feature>
<dbReference type="AlphaFoldDB" id="A0A5Q0BJJ8"/>
<accession>A0A5Q0BJJ8</accession>
<dbReference type="InterPro" id="IPR001789">
    <property type="entry name" value="Sig_transdc_resp-reg_receiver"/>
</dbReference>
<dbReference type="Pfam" id="PF13487">
    <property type="entry name" value="HD_5"/>
    <property type="match status" value="1"/>
</dbReference>
<dbReference type="InterPro" id="IPR003607">
    <property type="entry name" value="HD/PDEase_dom"/>
</dbReference>
<protein>
    <submittedName>
        <fullName evidence="5">Response regulator</fullName>
    </submittedName>
</protein>
<proteinExistence type="predicted"/>
<evidence type="ECO:0000313" key="6">
    <source>
        <dbReference type="Proteomes" id="UP000325755"/>
    </source>
</evidence>
<dbReference type="RefSeq" id="WP_153248360.1">
    <property type="nucleotide sequence ID" value="NZ_CP044205.1"/>
</dbReference>
<gene>
    <name evidence="5" type="ORF">F6R98_06860</name>
</gene>
<dbReference type="CDD" id="cd17551">
    <property type="entry name" value="REC_RpfG-like"/>
    <property type="match status" value="1"/>
</dbReference>
<dbReference type="EMBL" id="CP044205">
    <property type="protein sequence ID" value="QFY42381.1"/>
    <property type="molecule type" value="Genomic_DNA"/>
</dbReference>
<dbReference type="GO" id="GO:0008081">
    <property type="term" value="F:phosphoric diester hydrolase activity"/>
    <property type="evidence" value="ECO:0007669"/>
    <property type="project" value="UniProtKB-ARBA"/>
</dbReference>
<feature type="domain" description="HD-GYP" evidence="4">
    <location>
        <begin position="146"/>
        <end position="343"/>
    </location>
</feature>
<sequence length="347" mass="39275">MNVLIVDDNKTNLTLLSFLVKRVDDAEPIEFTDPLPALVWCENNDPDLVLVDYMMPEMDGLQFIQRFRRLRGKATIPIIMVTADIESNVRHSALELSANDFLTKPLDKVELIARVRNMLALRKSQLQLTNRADWLAAEVKKATQEIQARERELIYRLSRAAEFRDPETGAHLLRMANYSRHIARNLGLSESEQELILDAAPLHDIGKMGTPDHILLKPDTLNEEEKQIMCRHAEIGAEILKGSASALLQAAAIIAITHHEKYDGSGYPYGLKGEEIPLHGRIIAIADVFDALTSERPYKPDWGLDRAVAYLRDNSGSHFDPLCVDAFFKEWENVLAIRAQYQDEPLT</sequence>
<dbReference type="InParanoid" id="A0A5Q0BJJ8"/>
<feature type="modified residue" description="4-aspartylphosphate" evidence="1">
    <location>
        <position position="52"/>
    </location>
</feature>
<dbReference type="PROSITE" id="PS50110">
    <property type="entry name" value="RESPONSE_REGULATORY"/>
    <property type="match status" value="1"/>
</dbReference>
<dbReference type="Gene3D" id="3.40.50.2300">
    <property type="match status" value="1"/>
</dbReference>
<dbReference type="InterPro" id="IPR052020">
    <property type="entry name" value="Cyclic_di-GMP/3'3'-cGAMP_PDE"/>
</dbReference>
<dbReference type="InterPro" id="IPR006674">
    <property type="entry name" value="HD_domain"/>
</dbReference>
<keyword evidence="1" id="KW-0597">Phosphoprotein</keyword>
<reference evidence="5 6" key="1">
    <citation type="submission" date="2019-09" db="EMBL/GenBank/DDBJ databases">
        <title>Ecophysiology of the spiral-shaped methanotroph Methylospira mobilis as revealed by the complete genome sequence.</title>
        <authorList>
            <person name="Oshkin I.Y."/>
            <person name="Dedysh S.N."/>
            <person name="Miroshnikov K."/>
            <person name="Danilova O.V."/>
            <person name="Hakobyan A."/>
            <person name="Liesack W."/>
        </authorList>
    </citation>
    <scope>NUCLEOTIDE SEQUENCE [LARGE SCALE GENOMIC DNA]</scope>
    <source>
        <strain evidence="5 6">Shm1</strain>
    </source>
</reference>
<evidence type="ECO:0000313" key="5">
    <source>
        <dbReference type="EMBL" id="QFY42381.1"/>
    </source>
</evidence>
<dbReference type="Pfam" id="PF00072">
    <property type="entry name" value="Response_reg"/>
    <property type="match status" value="1"/>
</dbReference>
<dbReference type="PROSITE" id="PS51831">
    <property type="entry name" value="HD"/>
    <property type="match status" value="1"/>
</dbReference>